<sequence length="204" mass="22960">MVSTVYKIQKIRCQYANTNQCQIYTHKLSEQILIEEMILAIDWSLLVQHKHSDARSKLPKQRRRVLPVEQPRRLRGDGAINRRMNAIKHHHPALFKDAFVGAKLVHDIESSLPLLAATRAMAASHQVSPLPPLQPRAATIGSVDLLLPLQGLAFRSQDSDEGNFIQPLKRRNLALMVDVTSEISGKDQVKLMLNLSDSSPPLNR</sequence>
<name>A0A7R9GRZ9_TIMCR</name>
<organism evidence="1">
    <name type="scientific">Timema cristinae</name>
    <name type="common">Walking stick</name>
    <dbReference type="NCBI Taxonomy" id="61476"/>
    <lineage>
        <taxon>Eukaryota</taxon>
        <taxon>Metazoa</taxon>
        <taxon>Ecdysozoa</taxon>
        <taxon>Arthropoda</taxon>
        <taxon>Hexapoda</taxon>
        <taxon>Insecta</taxon>
        <taxon>Pterygota</taxon>
        <taxon>Neoptera</taxon>
        <taxon>Polyneoptera</taxon>
        <taxon>Phasmatodea</taxon>
        <taxon>Timematodea</taxon>
        <taxon>Timematoidea</taxon>
        <taxon>Timematidae</taxon>
        <taxon>Timema</taxon>
    </lineage>
</organism>
<dbReference type="EMBL" id="OC317249">
    <property type="protein sequence ID" value="CAD7395709.1"/>
    <property type="molecule type" value="Genomic_DNA"/>
</dbReference>
<proteinExistence type="predicted"/>
<gene>
    <name evidence="1" type="ORF">TCEB3V08_LOCUS3284</name>
</gene>
<protein>
    <submittedName>
        <fullName evidence="1">Uncharacterized protein</fullName>
    </submittedName>
</protein>
<evidence type="ECO:0000313" key="1">
    <source>
        <dbReference type="EMBL" id="CAD7395709.1"/>
    </source>
</evidence>
<dbReference type="AlphaFoldDB" id="A0A7R9GRZ9"/>
<accession>A0A7R9GRZ9</accession>
<reference evidence="1" key="1">
    <citation type="submission" date="2020-11" db="EMBL/GenBank/DDBJ databases">
        <authorList>
            <person name="Tran Van P."/>
        </authorList>
    </citation>
    <scope>NUCLEOTIDE SEQUENCE</scope>
</reference>